<dbReference type="GO" id="GO:0000470">
    <property type="term" value="P:maturation of LSU-rRNA"/>
    <property type="evidence" value="ECO:0007669"/>
    <property type="project" value="TreeGrafter"/>
</dbReference>
<dbReference type="Pfam" id="PF07890">
    <property type="entry name" value="Rrp15p"/>
    <property type="match status" value="1"/>
</dbReference>
<dbReference type="EMBL" id="SEOQ01000164">
    <property type="protein sequence ID" value="TFY68371.1"/>
    <property type="molecule type" value="Genomic_DNA"/>
</dbReference>
<dbReference type="GO" id="GO:0030687">
    <property type="term" value="C:preribosome, large subunit precursor"/>
    <property type="evidence" value="ECO:0007669"/>
    <property type="project" value="TreeGrafter"/>
</dbReference>
<dbReference type="Proteomes" id="UP000298327">
    <property type="component" value="Unassembled WGS sequence"/>
</dbReference>
<feature type="region of interest" description="Disordered" evidence="2">
    <location>
        <begin position="84"/>
        <end position="106"/>
    </location>
</feature>
<dbReference type="PANTHER" id="PTHR13245">
    <property type="entry name" value="RRP15-LIKE PROTEIN"/>
    <property type="match status" value="1"/>
</dbReference>
<gene>
    <name evidence="3" type="ORF">EVG20_g3593</name>
</gene>
<dbReference type="InterPro" id="IPR012459">
    <property type="entry name" value="Rrp15"/>
</dbReference>
<comment type="caution">
    <text evidence="3">The sequence shown here is derived from an EMBL/GenBank/DDBJ whole genome shotgun (WGS) entry which is preliminary data.</text>
</comment>
<dbReference type="AlphaFoldDB" id="A0A4Y9Z3E1"/>
<dbReference type="OrthoDB" id="20949at2759"/>
<feature type="region of interest" description="Disordered" evidence="2">
    <location>
        <begin position="1"/>
        <end position="68"/>
    </location>
</feature>
<feature type="compositionally biased region" description="Basic residues" evidence="2">
    <location>
        <begin position="55"/>
        <end position="65"/>
    </location>
</feature>
<feature type="region of interest" description="Disordered" evidence="2">
    <location>
        <begin position="161"/>
        <end position="225"/>
    </location>
</feature>
<name>A0A4Y9Z3E1_9AGAM</name>
<organism evidence="3 4">
    <name type="scientific">Dentipellis fragilis</name>
    <dbReference type="NCBI Taxonomy" id="205917"/>
    <lineage>
        <taxon>Eukaryota</taxon>
        <taxon>Fungi</taxon>
        <taxon>Dikarya</taxon>
        <taxon>Basidiomycota</taxon>
        <taxon>Agaricomycotina</taxon>
        <taxon>Agaricomycetes</taxon>
        <taxon>Russulales</taxon>
        <taxon>Hericiaceae</taxon>
        <taxon>Dentipellis</taxon>
    </lineage>
</organism>
<protein>
    <recommendedName>
        <fullName evidence="5">Rrp15p-domain-containing protein</fullName>
    </recommendedName>
</protein>
<dbReference type="GO" id="GO:0000460">
    <property type="term" value="P:maturation of 5.8S rRNA"/>
    <property type="evidence" value="ECO:0007669"/>
    <property type="project" value="TreeGrafter"/>
</dbReference>
<dbReference type="STRING" id="205917.A0A4Y9Z3E1"/>
<evidence type="ECO:0000256" key="1">
    <source>
        <dbReference type="ARBA" id="ARBA00007462"/>
    </source>
</evidence>
<sequence length="225" mass="24103">MPSAKRLKLAEEQPASSHAESEADSDGSEGSPSDAVSDSGTNTDDEIAAAQVPQKSKKTLKRKHRATEPAKFGATLLSLLDTDAPSSAPLSLQPAVARKRNDDKLESKARRVVKFERKEREDKHRVTDVIGGWGGESERALRKVAQRGVVKLFNAIQQSQAQASQAAESLKAKRGSGKPTLPAPSFDKKSKGNGKDIPVGRGQESALDKDDFMDMIRSGGIVSKS</sequence>
<comment type="similarity">
    <text evidence="1">Belongs to the RRP15 family.</text>
</comment>
<evidence type="ECO:0000313" key="3">
    <source>
        <dbReference type="EMBL" id="TFY68371.1"/>
    </source>
</evidence>
<accession>A0A4Y9Z3E1</accession>
<evidence type="ECO:0000313" key="4">
    <source>
        <dbReference type="Proteomes" id="UP000298327"/>
    </source>
</evidence>
<keyword evidence="4" id="KW-1185">Reference proteome</keyword>
<evidence type="ECO:0008006" key="5">
    <source>
        <dbReference type="Google" id="ProtNLM"/>
    </source>
</evidence>
<dbReference type="PANTHER" id="PTHR13245:SF14">
    <property type="entry name" value="RRP15-LIKE PROTEIN"/>
    <property type="match status" value="1"/>
</dbReference>
<evidence type="ECO:0000256" key="2">
    <source>
        <dbReference type="SAM" id="MobiDB-lite"/>
    </source>
</evidence>
<reference evidence="3 4" key="1">
    <citation type="submission" date="2019-02" db="EMBL/GenBank/DDBJ databases">
        <title>Genome sequencing of the rare red list fungi Dentipellis fragilis.</title>
        <authorList>
            <person name="Buettner E."/>
            <person name="Kellner H."/>
        </authorList>
    </citation>
    <scope>NUCLEOTIDE SEQUENCE [LARGE SCALE GENOMIC DNA]</scope>
    <source>
        <strain evidence="3 4">DSM 105465</strain>
    </source>
</reference>
<proteinExistence type="inferred from homology"/>